<keyword evidence="6 9" id="KW-1133">Transmembrane helix</keyword>
<feature type="transmembrane region" description="Helical" evidence="9">
    <location>
        <begin position="126"/>
        <end position="145"/>
    </location>
</feature>
<feature type="transmembrane region" description="Helical" evidence="9">
    <location>
        <begin position="200"/>
        <end position="230"/>
    </location>
</feature>
<name>A0ABT8JXX8_9MICC</name>
<protein>
    <submittedName>
        <fullName evidence="11">Glycosyltransferase family 39 protein</fullName>
        <ecNumber evidence="11">2.4.-.-</ecNumber>
    </submittedName>
</protein>
<dbReference type="Proteomes" id="UP001174209">
    <property type="component" value="Unassembled WGS sequence"/>
</dbReference>
<feature type="domain" description="Glycosyltransferase RgtA/B/C/D-like" evidence="10">
    <location>
        <begin position="98"/>
        <end position="254"/>
    </location>
</feature>
<keyword evidence="12" id="KW-1185">Reference proteome</keyword>
<gene>
    <name evidence="11" type="ORF">P5G52_01005</name>
</gene>
<evidence type="ECO:0000256" key="3">
    <source>
        <dbReference type="ARBA" id="ARBA00022676"/>
    </source>
</evidence>
<evidence type="ECO:0000256" key="6">
    <source>
        <dbReference type="ARBA" id="ARBA00022989"/>
    </source>
</evidence>
<keyword evidence="4 11" id="KW-0808">Transferase</keyword>
<dbReference type="GO" id="GO:0016757">
    <property type="term" value="F:glycosyltransferase activity"/>
    <property type="evidence" value="ECO:0007669"/>
    <property type="project" value="UniProtKB-KW"/>
</dbReference>
<keyword evidence="7 9" id="KW-0472">Membrane</keyword>
<proteinExistence type="predicted"/>
<evidence type="ECO:0000256" key="1">
    <source>
        <dbReference type="ARBA" id="ARBA00004651"/>
    </source>
</evidence>
<sequence>MSTTLHRPPAHRQDVPAPVRAPEQRPAQRPLRSVWNRWWRVHGRAPLFLLPTLLIAGLVQAWNMAGSPQRIDDEGTYVAQAWAITNLGELAHYTYWYDHPPLGWIQLAGYAQLTGAFERWDAAVMAGREAVLVATLISTALLWLLGRKIGLSRAMATGAALLFALSPLALQFHRTVYLDNIATPWLLGALILAMSRKHQLAGFVGAAVVFGVAVLTKETYLLALPLVAFVMYRSAWPATRRYTLSVAATMLALVGFGYILLATVKGELIPGSNRVSLVDGIAFQLSSRASSGSVTDPDSLISRTFGMWWQLDQVFILAGLAASLVGLFIRRLRPYAVLVLALVVFMFRPGSYLPVPYIIMLLPFASLLVAGVTGWAFSRLRHGSTVGRAGGAAIMAALVLAVVTAVPLWTTQLRGFLLADLDRPSAQAEAWLENNVPRSNRLVIDDAMWVDLVRSGFDRDNVIWYYKMDTDADVIDASPNGWRDADYIITTNSMRTFPQQFPQVNEALTNSEVVASFGVGAQAVDVRRIHPEGIAARTEQAELESAGRASLGAELEQNPALVLDENSRAQLVAGQVDSRIVAALSRRAAIDDRLSVSFPPVDGEDGTLRRQVLIAGAGGTPLTPGTAEAAAQQRWFEDLTGDFAVASAVQTADGVLARFSVEAPPSVLPAQ</sequence>
<dbReference type="PANTHER" id="PTHR33908:SF11">
    <property type="entry name" value="MEMBRANE PROTEIN"/>
    <property type="match status" value="1"/>
</dbReference>
<evidence type="ECO:0000256" key="2">
    <source>
        <dbReference type="ARBA" id="ARBA00022475"/>
    </source>
</evidence>
<comment type="subcellular location">
    <subcellularLocation>
        <location evidence="1">Cell membrane</location>
        <topology evidence="1">Multi-pass membrane protein</topology>
    </subcellularLocation>
</comment>
<dbReference type="RefSeq" id="WP_301224127.1">
    <property type="nucleotide sequence ID" value="NZ_JAROCG010000001.1"/>
</dbReference>
<evidence type="ECO:0000256" key="9">
    <source>
        <dbReference type="SAM" id="Phobius"/>
    </source>
</evidence>
<dbReference type="PANTHER" id="PTHR33908">
    <property type="entry name" value="MANNOSYLTRANSFERASE YKCB-RELATED"/>
    <property type="match status" value="1"/>
</dbReference>
<dbReference type="Pfam" id="PF13231">
    <property type="entry name" value="PMT_2"/>
    <property type="match status" value="1"/>
</dbReference>
<feature type="transmembrane region" description="Helical" evidence="9">
    <location>
        <begin position="307"/>
        <end position="328"/>
    </location>
</feature>
<feature type="region of interest" description="Disordered" evidence="8">
    <location>
        <begin position="1"/>
        <end position="26"/>
    </location>
</feature>
<accession>A0ABT8JXX8</accession>
<dbReference type="InterPro" id="IPR038731">
    <property type="entry name" value="RgtA/B/C-like"/>
</dbReference>
<evidence type="ECO:0000256" key="7">
    <source>
        <dbReference type="ARBA" id="ARBA00023136"/>
    </source>
</evidence>
<keyword evidence="5 9" id="KW-0812">Transmembrane</keyword>
<evidence type="ECO:0000256" key="4">
    <source>
        <dbReference type="ARBA" id="ARBA00022679"/>
    </source>
</evidence>
<reference evidence="11" key="1">
    <citation type="submission" date="2023-06" db="EMBL/GenBank/DDBJ databases">
        <title>MT1 and MT2 Draft Genomes of Novel Species.</title>
        <authorList>
            <person name="Venkateswaran K."/>
        </authorList>
    </citation>
    <scope>NUCLEOTIDE SEQUENCE</scope>
    <source>
        <strain evidence="11">IIF3SC-B10</strain>
    </source>
</reference>
<dbReference type="EC" id="2.4.-.-" evidence="11"/>
<feature type="transmembrane region" description="Helical" evidence="9">
    <location>
        <begin position="242"/>
        <end position="261"/>
    </location>
</feature>
<dbReference type="InterPro" id="IPR050297">
    <property type="entry name" value="LipidA_mod_glycosyltrf_83"/>
</dbReference>
<evidence type="ECO:0000259" key="10">
    <source>
        <dbReference type="Pfam" id="PF13231"/>
    </source>
</evidence>
<organism evidence="11 12">
    <name type="scientific">Arthrobacter burdickii</name>
    <dbReference type="NCBI Taxonomy" id="3035920"/>
    <lineage>
        <taxon>Bacteria</taxon>
        <taxon>Bacillati</taxon>
        <taxon>Actinomycetota</taxon>
        <taxon>Actinomycetes</taxon>
        <taxon>Micrococcales</taxon>
        <taxon>Micrococcaceae</taxon>
        <taxon>Arthrobacter</taxon>
    </lineage>
</organism>
<dbReference type="EMBL" id="JAROCG010000001">
    <property type="protein sequence ID" value="MDN4609436.1"/>
    <property type="molecule type" value="Genomic_DNA"/>
</dbReference>
<evidence type="ECO:0000313" key="11">
    <source>
        <dbReference type="EMBL" id="MDN4609436.1"/>
    </source>
</evidence>
<feature type="transmembrane region" description="Helical" evidence="9">
    <location>
        <begin position="177"/>
        <end position="194"/>
    </location>
</feature>
<evidence type="ECO:0000313" key="12">
    <source>
        <dbReference type="Proteomes" id="UP001174209"/>
    </source>
</evidence>
<comment type="caution">
    <text evidence="11">The sequence shown here is derived from an EMBL/GenBank/DDBJ whole genome shotgun (WGS) entry which is preliminary data.</text>
</comment>
<keyword evidence="2" id="KW-1003">Cell membrane</keyword>
<feature type="transmembrane region" description="Helical" evidence="9">
    <location>
        <begin position="389"/>
        <end position="409"/>
    </location>
</feature>
<evidence type="ECO:0000256" key="8">
    <source>
        <dbReference type="SAM" id="MobiDB-lite"/>
    </source>
</evidence>
<feature type="transmembrane region" description="Helical" evidence="9">
    <location>
        <begin position="45"/>
        <end position="62"/>
    </location>
</feature>
<evidence type="ECO:0000256" key="5">
    <source>
        <dbReference type="ARBA" id="ARBA00022692"/>
    </source>
</evidence>
<feature type="transmembrane region" description="Helical" evidence="9">
    <location>
        <begin position="335"/>
        <end position="351"/>
    </location>
</feature>
<keyword evidence="3 11" id="KW-0328">Glycosyltransferase</keyword>
<feature type="transmembrane region" description="Helical" evidence="9">
    <location>
        <begin position="357"/>
        <end position="377"/>
    </location>
</feature>